<comment type="subcellular location">
    <subcellularLocation>
        <location evidence="1">Membrane</location>
    </subcellularLocation>
</comment>
<keyword evidence="5 6" id="KW-0472">Membrane</keyword>
<dbReference type="AlphaFoldDB" id="A0A8C4TAQ2"/>
<feature type="transmembrane region" description="Helical" evidence="7">
    <location>
        <begin position="306"/>
        <end position="327"/>
    </location>
</feature>
<sequence length="337" mass="38097">MKKDNKPDNTAFTQQRLPAWQPVLSVGIVLPLFFIIGLAFIGIGIGLLITSNNIQEFEEEYTGIGDNSNCYICANNATANCKCTLNFTIAQPIQGSVFMYYGLTNYYQNHQKYLSSRDDQQLAGETYYLKNPSQSCKPYQMDINNNPIAPCGSIANSFFNDAFALYYNNQGFLDEVKLDGSAIAWWTDHNVKFSNPSQTGSNLSQIFEGTVKPINWSKPVYNLDVNNPDNNGFINEDFLVWMRTAALPDFRKLYRRISGNYSSFMPSGNYTLEITYNYPVKDLPGKKKVIFSTVSWMGGKNQFLGIAYLVFGSLCFVMGFILLIVYAKYQNVEDNDD</sequence>
<organism evidence="8 9">
    <name type="scientific">Erpetoichthys calabaricus</name>
    <name type="common">Rope fish</name>
    <name type="synonym">Calamoichthys calabaricus</name>
    <dbReference type="NCBI Taxonomy" id="27687"/>
    <lineage>
        <taxon>Eukaryota</taxon>
        <taxon>Metazoa</taxon>
        <taxon>Chordata</taxon>
        <taxon>Craniata</taxon>
        <taxon>Vertebrata</taxon>
        <taxon>Euteleostomi</taxon>
        <taxon>Actinopterygii</taxon>
        <taxon>Polypteriformes</taxon>
        <taxon>Polypteridae</taxon>
        <taxon>Erpetoichthys</taxon>
    </lineage>
</organism>
<dbReference type="PIRSF" id="PIRSF015840">
    <property type="entry name" value="DUF284_TM_euk"/>
    <property type="match status" value="1"/>
</dbReference>
<evidence type="ECO:0000256" key="3">
    <source>
        <dbReference type="ARBA" id="ARBA00022692"/>
    </source>
</evidence>
<evidence type="ECO:0000256" key="6">
    <source>
        <dbReference type="PIRNR" id="PIRNR015840"/>
    </source>
</evidence>
<evidence type="ECO:0000256" key="2">
    <source>
        <dbReference type="ARBA" id="ARBA00009457"/>
    </source>
</evidence>
<evidence type="ECO:0000256" key="4">
    <source>
        <dbReference type="ARBA" id="ARBA00022989"/>
    </source>
</evidence>
<accession>A0A8C4TAQ2</accession>
<dbReference type="GO" id="GO:0005886">
    <property type="term" value="C:plasma membrane"/>
    <property type="evidence" value="ECO:0007669"/>
    <property type="project" value="TreeGrafter"/>
</dbReference>
<dbReference type="PANTHER" id="PTHR10926">
    <property type="entry name" value="CELL CYCLE CONTROL PROTEIN 50"/>
    <property type="match status" value="1"/>
</dbReference>
<dbReference type="Proteomes" id="UP000694620">
    <property type="component" value="Chromosome 14"/>
</dbReference>
<evidence type="ECO:0000256" key="1">
    <source>
        <dbReference type="ARBA" id="ARBA00004370"/>
    </source>
</evidence>
<feature type="transmembrane region" description="Helical" evidence="7">
    <location>
        <begin position="20"/>
        <end position="49"/>
    </location>
</feature>
<reference evidence="8" key="2">
    <citation type="submission" date="2025-08" db="UniProtKB">
        <authorList>
            <consortium name="Ensembl"/>
        </authorList>
    </citation>
    <scope>IDENTIFICATION</scope>
</reference>
<comment type="similarity">
    <text evidence="2 6">Belongs to the CDC50/LEM3 family.</text>
</comment>
<dbReference type="GO" id="GO:0005783">
    <property type="term" value="C:endoplasmic reticulum"/>
    <property type="evidence" value="ECO:0007669"/>
    <property type="project" value="TreeGrafter"/>
</dbReference>
<evidence type="ECO:0000256" key="5">
    <source>
        <dbReference type="ARBA" id="ARBA00023136"/>
    </source>
</evidence>
<evidence type="ECO:0000313" key="9">
    <source>
        <dbReference type="Proteomes" id="UP000694620"/>
    </source>
</evidence>
<dbReference type="Ensembl" id="ENSECRT00000028544.1">
    <property type="protein sequence ID" value="ENSECRP00000027959.1"/>
    <property type="gene ID" value="ENSECRG00000018931.1"/>
</dbReference>
<protein>
    <recommendedName>
        <fullName evidence="6">Cell cycle control protein</fullName>
    </recommendedName>
</protein>
<dbReference type="GeneID" id="114664821"/>
<keyword evidence="4 7" id="KW-1133">Transmembrane helix</keyword>
<keyword evidence="9" id="KW-1185">Reference proteome</keyword>
<dbReference type="GeneTree" id="ENSGT00390000004660"/>
<dbReference type="GO" id="GO:0005794">
    <property type="term" value="C:Golgi apparatus"/>
    <property type="evidence" value="ECO:0007669"/>
    <property type="project" value="TreeGrafter"/>
</dbReference>
<keyword evidence="3 7" id="KW-0812">Transmembrane</keyword>
<evidence type="ECO:0000256" key="7">
    <source>
        <dbReference type="SAM" id="Phobius"/>
    </source>
</evidence>
<evidence type="ECO:0000313" key="8">
    <source>
        <dbReference type="Ensembl" id="ENSECRP00000027959.1"/>
    </source>
</evidence>
<name>A0A8C4TAQ2_ERPCA</name>
<gene>
    <name evidence="8" type="primary">tmem30b</name>
</gene>
<dbReference type="GO" id="GO:0045332">
    <property type="term" value="P:phospholipid translocation"/>
    <property type="evidence" value="ECO:0007669"/>
    <property type="project" value="TreeGrafter"/>
</dbReference>
<reference evidence="8" key="1">
    <citation type="submission" date="2021-06" db="EMBL/GenBank/DDBJ databases">
        <authorList>
            <consortium name="Wellcome Sanger Institute Data Sharing"/>
        </authorList>
    </citation>
    <scope>NUCLEOTIDE SEQUENCE [LARGE SCALE GENOMIC DNA]</scope>
</reference>
<dbReference type="RefSeq" id="XP_028674940.1">
    <property type="nucleotide sequence ID" value="XM_028819107.2"/>
</dbReference>
<dbReference type="PANTHER" id="PTHR10926:SF19">
    <property type="entry name" value="CELL CYCLE CONTROL PROTEIN 50B"/>
    <property type="match status" value="1"/>
</dbReference>
<reference evidence="8" key="3">
    <citation type="submission" date="2025-09" db="UniProtKB">
        <authorList>
            <consortium name="Ensembl"/>
        </authorList>
    </citation>
    <scope>IDENTIFICATION</scope>
</reference>
<proteinExistence type="inferred from homology"/>
<dbReference type="InterPro" id="IPR005045">
    <property type="entry name" value="CDC50/LEM3_fam"/>
</dbReference>
<dbReference type="Pfam" id="PF03381">
    <property type="entry name" value="CDC50"/>
    <property type="match status" value="1"/>
</dbReference>